<dbReference type="KEGG" id="mgm:Mmc1_0329"/>
<name>A0L4G2_MAGMM</name>
<keyword evidence="4" id="KW-0289">Folate biosynthesis</keyword>
<dbReference type="RefSeq" id="WP_011712025.1">
    <property type="nucleotide sequence ID" value="NC_008576.1"/>
</dbReference>
<feature type="domain" description="Dihydroneopterin aldolase/epimerase" evidence="5">
    <location>
        <begin position="12"/>
        <end position="122"/>
    </location>
</feature>
<comment type="catalytic activity">
    <reaction evidence="4">
        <text>7,8-dihydroneopterin = 6-hydroxymethyl-7,8-dihydropterin + glycolaldehyde</text>
        <dbReference type="Rhea" id="RHEA:10540"/>
        <dbReference type="ChEBI" id="CHEBI:17001"/>
        <dbReference type="ChEBI" id="CHEBI:17071"/>
        <dbReference type="ChEBI" id="CHEBI:44841"/>
        <dbReference type="EC" id="4.1.2.25"/>
    </reaction>
</comment>
<dbReference type="Pfam" id="PF02152">
    <property type="entry name" value="FolB"/>
    <property type="match status" value="1"/>
</dbReference>
<dbReference type="PANTHER" id="PTHR42844">
    <property type="entry name" value="DIHYDRONEOPTERIN ALDOLASE 1-RELATED"/>
    <property type="match status" value="1"/>
</dbReference>
<dbReference type="PANTHER" id="PTHR42844:SF10">
    <property type="entry name" value="DIHYDRONEOPTERIN TRIPHOSPHATE 2'-EPIMERASE"/>
    <property type="match status" value="1"/>
</dbReference>
<accession>A0L4G2</accession>
<dbReference type="NCBIfam" id="TIGR00526">
    <property type="entry name" value="folB_dom"/>
    <property type="match status" value="1"/>
</dbReference>
<dbReference type="GO" id="GO:0046656">
    <property type="term" value="P:folic acid biosynthetic process"/>
    <property type="evidence" value="ECO:0007669"/>
    <property type="project" value="UniProtKB-UniRule"/>
</dbReference>
<keyword evidence="7" id="KW-1185">Reference proteome</keyword>
<sequence length="126" mass="14078">MTMHNQPPLDRIHIKDLLLRCIIGILEWERTTLQDVVINCTLHVDLRSAGLSDDIADTVNYKALNKNIIQLVEGSAFFLVEAMAEAIAELCLQDRRVKQCEVTVEKPGALRFARSVGVTVVRGQHG</sequence>
<dbReference type="GO" id="GO:0008719">
    <property type="term" value="F:dihydroneopterin triphosphate 2'-epimerase activity"/>
    <property type="evidence" value="ECO:0007669"/>
    <property type="project" value="UniProtKB-EC"/>
</dbReference>
<dbReference type="Gene3D" id="3.30.1130.10">
    <property type="match status" value="1"/>
</dbReference>
<dbReference type="InterPro" id="IPR006156">
    <property type="entry name" value="Dihydroneopterin_aldolase"/>
</dbReference>
<dbReference type="GO" id="GO:0005829">
    <property type="term" value="C:cytosol"/>
    <property type="evidence" value="ECO:0007669"/>
    <property type="project" value="TreeGrafter"/>
</dbReference>
<dbReference type="NCBIfam" id="TIGR00525">
    <property type="entry name" value="folB"/>
    <property type="match status" value="1"/>
</dbReference>
<organism evidence="6 7">
    <name type="scientific">Magnetococcus marinus (strain ATCC BAA-1437 / JCM 17883 / MC-1)</name>
    <dbReference type="NCBI Taxonomy" id="156889"/>
    <lineage>
        <taxon>Bacteria</taxon>
        <taxon>Pseudomonadati</taxon>
        <taxon>Pseudomonadota</taxon>
        <taxon>Magnetococcia</taxon>
        <taxon>Magnetococcales</taxon>
        <taxon>Magnetococcaceae</taxon>
        <taxon>Magnetococcus</taxon>
    </lineage>
</organism>
<dbReference type="InterPro" id="IPR006157">
    <property type="entry name" value="FolB_dom"/>
</dbReference>
<reference evidence="6 7" key="2">
    <citation type="journal article" date="2012" name="Int. J. Syst. Evol. Microbiol.">
        <title>Magnetococcus marinus gen. nov., sp. nov., a marine, magnetotactic bacterium that represents a novel lineage (Magnetococcaceae fam. nov.; Magnetococcales ord. nov.) at the base of the Alphaproteobacteria.</title>
        <authorList>
            <person name="Bazylinski D.A."/>
            <person name="Williams T.J."/>
            <person name="Lefevre C.T."/>
            <person name="Berg R.J."/>
            <person name="Zhang C.L."/>
            <person name="Bowser S.S."/>
            <person name="Dean A.J."/>
            <person name="Beveridge T.J."/>
        </authorList>
    </citation>
    <scope>NUCLEOTIDE SEQUENCE [LARGE SCALE GENOMIC DNA]</scope>
    <source>
        <strain evidence="7">ATCC BAA-1437 / JCM 17883 / MC-1</strain>
    </source>
</reference>
<dbReference type="SMART" id="SM00905">
    <property type="entry name" value="FolB"/>
    <property type="match status" value="1"/>
</dbReference>
<evidence type="ECO:0000259" key="5">
    <source>
        <dbReference type="SMART" id="SM00905"/>
    </source>
</evidence>
<dbReference type="HOGENOM" id="CLU_112632_0_2_5"/>
<evidence type="ECO:0000256" key="2">
    <source>
        <dbReference type="ARBA" id="ARBA00023235"/>
    </source>
</evidence>
<keyword evidence="4" id="KW-0456">Lyase</keyword>
<dbReference type="UniPathway" id="UPA00077">
    <property type="reaction ID" value="UER00154"/>
</dbReference>
<evidence type="ECO:0000313" key="7">
    <source>
        <dbReference type="Proteomes" id="UP000002586"/>
    </source>
</evidence>
<keyword evidence="2" id="KW-0413">Isomerase</keyword>
<comment type="pathway">
    <text evidence="4">Cofactor biosynthesis; tetrahydrofolate biosynthesis; 2-amino-4-hydroxy-6-hydroxymethyl-7,8-dihydropteridine diphosphate from 7,8-dihydroneopterin triphosphate: step 3/4.</text>
</comment>
<dbReference type="SUPFAM" id="SSF55620">
    <property type="entry name" value="Tetrahydrobiopterin biosynthesis enzymes-like"/>
    <property type="match status" value="1"/>
</dbReference>
<evidence type="ECO:0000256" key="1">
    <source>
        <dbReference type="ARBA" id="ARBA00005708"/>
    </source>
</evidence>
<comment type="catalytic activity">
    <reaction evidence="3">
        <text>7,8-dihydroneopterin 3'-triphosphate = 7,8-dihydromonapterin 3'-triphosphate</text>
        <dbReference type="Rhea" id="RHEA:28346"/>
        <dbReference type="ChEBI" id="CHEBI:58462"/>
        <dbReference type="ChEBI" id="CHEBI:61186"/>
        <dbReference type="EC" id="5.1.99.7"/>
    </reaction>
</comment>
<protein>
    <recommendedName>
        <fullName evidence="4">7,8-dihydroneopterin aldolase</fullName>
        <ecNumber evidence="4">4.1.2.25</ecNumber>
    </recommendedName>
</protein>
<dbReference type="EMBL" id="CP000471">
    <property type="protein sequence ID" value="ABK42855.1"/>
    <property type="molecule type" value="Genomic_DNA"/>
</dbReference>
<dbReference type="STRING" id="156889.Mmc1_0329"/>
<dbReference type="eggNOG" id="COG1539">
    <property type="taxonomic scope" value="Bacteria"/>
</dbReference>
<reference evidence="7" key="1">
    <citation type="journal article" date="2009" name="Appl. Environ. Microbiol.">
        <title>Complete genome sequence of the chemolithoautotrophic marine magnetotactic coccus strain MC-1.</title>
        <authorList>
            <person name="Schubbe S."/>
            <person name="Williams T.J."/>
            <person name="Xie G."/>
            <person name="Kiss H.E."/>
            <person name="Brettin T.S."/>
            <person name="Martinez D."/>
            <person name="Ross C.A."/>
            <person name="Schuler D."/>
            <person name="Cox B.L."/>
            <person name="Nealson K.H."/>
            <person name="Bazylinski D.A."/>
        </authorList>
    </citation>
    <scope>NUCLEOTIDE SEQUENCE [LARGE SCALE GENOMIC DNA]</scope>
    <source>
        <strain evidence="7">ATCC BAA-1437 / JCM 17883 / MC-1</strain>
    </source>
</reference>
<proteinExistence type="inferred from homology"/>
<dbReference type="GO" id="GO:0046654">
    <property type="term" value="P:tetrahydrofolate biosynthetic process"/>
    <property type="evidence" value="ECO:0007669"/>
    <property type="project" value="UniProtKB-UniRule"/>
</dbReference>
<dbReference type="GO" id="GO:0004150">
    <property type="term" value="F:dihydroneopterin aldolase activity"/>
    <property type="evidence" value="ECO:0007669"/>
    <property type="project" value="UniProtKB-UniRule"/>
</dbReference>
<dbReference type="CDD" id="cd00534">
    <property type="entry name" value="DHNA_DHNTPE"/>
    <property type="match status" value="1"/>
</dbReference>
<dbReference type="EC" id="4.1.2.25" evidence="4"/>
<comment type="similarity">
    <text evidence="1 4">Belongs to the DHNA family.</text>
</comment>
<dbReference type="Proteomes" id="UP000002586">
    <property type="component" value="Chromosome"/>
</dbReference>
<evidence type="ECO:0000313" key="6">
    <source>
        <dbReference type="EMBL" id="ABK42855.1"/>
    </source>
</evidence>
<comment type="function">
    <text evidence="4">Catalyzes the conversion of 7,8-dihydroneopterin to 6-hydroxymethyl-7,8-dihydropterin.</text>
</comment>
<dbReference type="InterPro" id="IPR043133">
    <property type="entry name" value="GTP-CH-I_C/QueF"/>
</dbReference>
<gene>
    <name evidence="6" type="ordered locus">Mmc1_0329</name>
</gene>
<dbReference type="AlphaFoldDB" id="A0L4G2"/>
<evidence type="ECO:0000256" key="4">
    <source>
        <dbReference type="RuleBase" id="RU362079"/>
    </source>
</evidence>
<evidence type="ECO:0000256" key="3">
    <source>
        <dbReference type="ARBA" id="ARBA00043806"/>
    </source>
</evidence>